<dbReference type="EMBL" id="BSOT01000012">
    <property type="protein sequence ID" value="GLR72672.1"/>
    <property type="molecule type" value="Genomic_DNA"/>
</dbReference>
<evidence type="ECO:0000313" key="4">
    <source>
        <dbReference type="EMBL" id="GLR72672.1"/>
    </source>
</evidence>
<evidence type="ECO:0000256" key="2">
    <source>
        <dbReference type="SAM" id="SignalP"/>
    </source>
</evidence>
<dbReference type="Gene3D" id="2.130.10.130">
    <property type="entry name" value="Integrin alpha, N-terminal"/>
    <property type="match status" value="1"/>
</dbReference>
<dbReference type="Pfam" id="PF07593">
    <property type="entry name" value="UnbV_ASPIC"/>
    <property type="match status" value="1"/>
</dbReference>
<proteinExistence type="predicted"/>
<dbReference type="InterPro" id="IPR013517">
    <property type="entry name" value="FG-GAP"/>
</dbReference>
<dbReference type="PROSITE" id="PS51257">
    <property type="entry name" value="PROKAR_LIPOPROTEIN"/>
    <property type="match status" value="1"/>
</dbReference>
<evidence type="ECO:0000256" key="1">
    <source>
        <dbReference type="ARBA" id="ARBA00022729"/>
    </source>
</evidence>
<organism evidence="4 5">
    <name type="scientific">Agaribacter marinus</name>
    <dbReference type="NCBI Taxonomy" id="1431249"/>
    <lineage>
        <taxon>Bacteria</taxon>
        <taxon>Pseudomonadati</taxon>
        <taxon>Pseudomonadota</taxon>
        <taxon>Gammaproteobacteria</taxon>
        <taxon>Alteromonadales</taxon>
        <taxon>Alteromonadaceae</taxon>
        <taxon>Agaribacter</taxon>
    </lineage>
</organism>
<evidence type="ECO:0000259" key="3">
    <source>
        <dbReference type="Pfam" id="PF07593"/>
    </source>
</evidence>
<feature type="signal peptide" evidence="2">
    <location>
        <begin position="1"/>
        <end position="22"/>
    </location>
</feature>
<gene>
    <name evidence="4" type="ORF">GCM10007852_35800</name>
</gene>
<feature type="domain" description="ASPIC/UnbV" evidence="3">
    <location>
        <begin position="693"/>
        <end position="760"/>
    </location>
</feature>
<dbReference type="RefSeq" id="WP_284219086.1">
    <property type="nucleotide sequence ID" value="NZ_BSOT01000012.1"/>
</dbReference>
<name>A0AA37SYS0_9ALTE</name>
<dbReference type="InterPro" id="IPR028994">
    <property type="entry name" value="Integrin_alpha_N"/>
</dbReference>
<reference evidence="4" key="2">
    <citation type="submission" date="2023-01" db="EMBL/GenBank/DDBJ databases">
        <title>Draft genome sequence of Agaribacter marinus strain NBRC 110023.</title>
        <authorList>
            <person name="Sun Q."/>
            <person name="Mori K."/>
        </authorList>
    </citation>
    <scope>NUCLEOTIDE SEQUENCE</scope>
    <source>
        <strain evidence="4">NBRC 110023</strain>
    </source>
</reference>
<reference evidence="4" key="1">
    <citation type="journal article" date="2014" name="Int. J. Syst. Evol. Microbiol.">
        <title>Complete genome sequence of Corynebacterium casei LMG S-19264T (=DSM 44701T), isolated from a smear-ripened cheese.</title>
        <authorList>
            <consortium name="US DOE Joint Genome Institute (JGI-PGF)"/>
            <person name="Walter F."/>
            <person name="Albersmeier A."/>
            <person name="Kalinowski J."/>
            <person name="Ruckert C."/>
        </authorList>
    </citation>
    <scope>NUCLEOTIDE SEQUENCE</scope>
    <source>
        <strain evidence="4">NBRC 110023</strain>
    </source>
</reference>
<accession>A0AA37SYS0</accession>
<dbReference type="PANTHER" id="PTHR16026">
    <property type="entry name" value="CARTILAGE ACIDIC PROTEIN 1"/>
    <property type="match status" value="1"/>
</dbReference>
<dbReference type="SUPFAM" id="SSF69318">
    <property type="entry name" value="Integrin alpha N-terminal domain"/>
    <property type="match status" value="2"/>
</dbReference>
<dbReference type="InterPro" id="IPR027039">
    <property type="entry name" value="Crtac1"/>
</dbReference>
<keyword evidence="5" id="KW-1185">Reference proteome</keyword>
<dbReference type="Pfam" id="PF13517">
    <property type="entry name" value="FG-GAP_3"/>
    <property type="match status" value="2"/>
</dbReference>
<dbReference type="PANTHER" id="PTHR16026:SF0">
    <property type="entry name" value="CARTILAGE ACIDIC PROTEIN 1"/>
    <property type="match status" value="1"/>
</dbReference>
<comment type="caution">
    <text evidence="4">The sequence shown here is derived from an EMBL/GenBank/DDBJ whole genome shotgun (WGS) entry which is preliminary data.</text>
</comment>
<keyword evidence="1 2" id="KW-0732">Signal</keyword>
<evidence type="ECO:0000313" key="5">
    <source>
        <dbReference type="Proteomes" id="UP001156601"/>
    </source>
</evidence>
<sequence>MNKRLLKKHLYSYASLSFLAIAGCNNTSISNSHTDTSNTITAAQTLISNPVLINSQQSHTMDFVVSGSILKKLIINLNVDKHYGSLSLYANEQLLVNNIDIPSAGEHTLNVLVPFEAIGKYTLRFSGRSNNITINSAKFEDISGLSLPQFNDISKDIGFETEETYKYGGPAIADYDQDGDYDFALNNHNHVPTQIVTNNNGKVSIKRMFPSPRDLHGSSFGDYDRDGDLDLLVGLGGGSGTNPTSYELFRNDNGEFTNVSKDAGITVPARGRSPRWVDIDLDGDLDIALFNAQRPKYDGPIQIFYENVGNGKFKNRHIDGLEDAYAERTLVTDINHDGKDDFLIFSPAAIWINKGNWKFEDVSEQWLPEHIKGQTSIINAANLDVNNDGLVDFYFARGKTHYQLSRKSIDFNPINQKLDVRDDGETGKTLINFSADGEIELSDMELVYRLYDGGWAIFLGENKDRKVVNAKGFQPRQRPEEMKKADRFLKIAPNDAKGWPEKRETNGMYIGYLGDGKWKAEWVRNQNVFWGISFSLTGLKSVDYDWKPNYRNEKDVLLLNKGDHLVDVSDDWNIPPGGDHWGVTHGDLNNDGHEDLFLYRYGFLKQRIADLVLINTGENSFEMTTQHGAYYANDPGHGDMGQAFDFDLDGKLDLLNGSEEEGHWYLYKNTTENENNYVLVDVDYSPKAQIDAYSAVVKVVTATGKAYQKRVGSAGESFSQSMLSKVHFGLGKETSIKRIEVKWRNGEKLVLNDLSANNIYSTSN</sequence>
<feature type="chain" id="PRO_5041449832" description="ASPIC/UnbV domain-containing protein" evidence="2">
    <location>
        <begin position="23"/>
        <end position="764"/>
    </location>
</feature>
<dbReference type="InterPro" id="IPR011519">
    <property type="entry name" value="UnbV_ASPIC"/>
</dbReference>
<dbReference type="Proteomes" id="UP001156601">
    <property type="component" value="Unassembled WGS sequence"/>
</dbReference>
<dbReference type="AlphaFoldDB" id="A0AA37SYS0"/>
<protein>
    <recommendedName>
        <fullName evidence="3">ASPIC/UnbV domain-containing protein</fullName>
    </recommendedName>
</protein>